<evidence type="ECO:0000256" key="7">
    <source>
        <dbReference type="ARBA" id="ARBA00049119"/>
    </source>
</evidence>
<gene>
    <name evidence="12" type="primary">LAC12_13</name>
    <name evidence="12" type="ORF">LOC62_07G009269</name>
</gene>
<dbReference type="GO" id="GO:0005351">
    <property type="term" value="F:carbohydrate:proton symporter activity"/>
    <property type="evidence" value="ECO:0007669"/>
    <property type="project" value="TreeGrafter"/>
</dbReference>
<keyword evidence="4 10" id="KW-0812">Transmembrane</keyword>
<feature type="transmembrane region" description="Helical" evidence="10">
    <location>
        <begin position="423"/>
        <end position="440"/>
    </location>
</feature>
<feature type="transmembrane region" description="Helical" evidence="10">
    <location>
        <begin position="76"/>
        <end position="98"/>
    </location>
</feature>
<evidence type="ECO:0000313" key="12">
    <source>
        <dbReference type="EMBL" id="WOO85783.1"/>
    </source>
</evidence>
<feature type="transmembrane region" description="Helical" evidence="10">
    <location>
        <begin position="193"/>
        <end position="216"/>
    </location>
</feature>
<feature type="transmembrane region" description="Helical" evidence="10">
    <location>
        <begin position="165"/>
        <end position="187"/>
    </location>
</feature>
<dbReference type="InterPro" id="IPR005828">
    <property type="entry name" value="MFS_sugar_transport-like"/>
</dbReference>
<dbReference type="SUPFAM" id="SSF103473">
    <property type="entry name" value="MFS general substrate transporter"/>
    <property type="match status" value="1"/>
</dbReference>
<comment type="similarity">
    <text evidence="2 8">Belongs to the major facilitator superfamily. Sugar transporter (TC 2.A.1.1) family.</text>
</comment>
<organism evidence="12 13">
    <name type="scientific">Vanrija pseudolonga</name>
    <dbReference type="NCBI Taxonomy" id="143232"/>
    <lineage>
        <taxon>Eukaryota</taxon>
        <taxon>Fungi</taxon>
        <taxon>Dikarya</taxon>
        <taxon>Basidiomycota</taxon>
        <taxon>Agaricomycotina</taxon>
        <taxon>Tremellomycetes</taxon>
        <taxon>Trichosporonales</taxon>
        <taxon>Trichosporonaceae</taxon>
        <taxon>Vanrija</taxon>
    </lineage>
</organism>
<evidence type="ECO:0000256" key="4">
    <source>
        <dbReference type="ARBA" id="ARBA00022692"/>
    </source>
</evidence>
<reference evidence="12" key="1">
    <citation type="submission" date="2023-10" db="EMBL/GenBank/DDBJ databases">
        <authorList>
            <person name="Noh H."/>
        </authorList>
    </citation>
    <scope>NUCLEOTIDE SEQUENCE</scope>
    <source>
        <strain evidence="12">DUCC4014</strain>
    </source>
</reference>
<dbReference type="InterPro" id="IPR036259">
    <property type="entry name" value="MFS_trans_sf"/>
</dbReference>
<feature type="transmembrane region" description="Helical" evidence="10">
    <location>
        <begin position="328"/>
        <end position="346"/>
    </location>
</feature>
<keyword evidence="3 8" id="KW-0813">Transport</keyword>
<evidence type="ECO:0000259" key="11">
    <source>
        <dbReference type="PROSITE" id="PS50850"/>
    </source>
</evidence>
<dbReference type="PANTHER" id="PTHR48022">
    <property type="entry name" value="PLASTIDIC GLUCOSE TRANSPORTER 4"/>
    <property type="match status" value="1"/>
</dbReference>
<dbReference type="InterPro" id="IPR003663">
    <property type="entry name" value="Sugar/inositol_transpt"/>
</dbReference>
<evidence type="ECO:0000256" key="9">
    <source>
        <dbReference type="SAM" id="MobiDB-lite"/>
    </source>
</evidence>
<feature type="domain" description="Major facilitator superfamily (MFS) profile" evidence="11">
    <location>
        <begin position="37"/>
        <end position="475"/>
    </location>
</feature>
<evidence type="ECO:0000256" key="5">
    <source>
        <dbReference type="ARBA" id="ARBA00022989"/>
    </source>
</evidence>
<dbReference type="GO" id="GO:0016020">
    <property type="term" value="C:membrane"/>
    <property type="evidence" value="ECO:0007669"/>
    <property type="project" value="UniProtKB-SubCell"/>
</dbReference>
<feature type="transmembrane region" description="Helical" evidence="10">
    <location>
        <begin position="105"/>
        <end position="125"/>
    </location>
</feature>
<proteinExistence type="inferred from homology"/>
<evidence type="ECO:0000256" key="6">
    <source>
        <dbReference type="ARBA" id="ARBA00023136"/>
    </source>
</evidence>
<dbReference type="InterPro" id="IPR005829">
    <property type="entry name" value="Sugar_transporter_CS"/>
</dbReference>
<evidence type="ECO:0000256" key="1">
    <source>
        <dbReference type="ARBA" id="ARBA00004141"/>
    </source>
</evidence>
<dbReference type="PANTHER" id="PTHR48022:SF64">
    <property type="entry name" value="MAJOR FACILITATOR SUPERFAMILY (MFS) PROFILE DOMAIN-CONTAINING PROTEIN"/>
    <property type="match status" value="1"/>
</dbReference>
<dbReference type="EMBL" id="CP086720">
    <property type="protein sequence ID" value="WOO85783.1"/>
    <property type="molecule type" value="Genomic_DNA"/>
</dbReference>
<keyword evidence="5 10" id="KW-1133">Transmembrane helix</keyword>
<dbReference type="InterPro" id="IPR020846">
    <property type="entry name" value="MFS_dom"/>
</dbReference>
<evidence type="ECO:0000256" key="2">
    <source>
        <dbReference type="ARBA" id="ARBA00010992"/>
    </source>
</evidence>
<dbReference type="FunFam" id="1.20.1250.20:FF:000134">
    <property type="entry name" value="MFS sugar transporter protein"/>
    <property type="match status" value="1"/>
</dbReference>
<dbReference type="RefSeq" id="XP_062631809.1">
    <property type="nucleotide sequence ID" value="XM_062775825.1"/>
</dbReference>
<dbReference type="AlphaFoldDB" id="A0AAF1BU96"/>
<feature type="transmembrane region" description="Helical" evidence="10">
    <location>
        <begin position="452"/>
        <end position="471"/>
    </location>
</feature>
<feature type="transmembrane region" description="Helical" evidence="10">
    <location>
        <begin position="131"/>
        <end position="153"/>
    </location>
</feature>
<evidence type="ECO:0000313" key="13">
    <source>
        <dbReference type="Proteomes" id="UP000827549"/>
    </source>
</evidence>
<feature type="region of interest" description="Disordered" evidence="9">
    <location>
        <begin position="490"/>
        <end position="518"/>
    </location>
</feature>
<accession>A0AAF1BU96</accession>
<dbReference type="InterPro" id="IPR050360">
    <property type="entry name" value="MFS_Sugar_Transporters"/>
</dbReference>
<evidence type="ECO:0000256" key="10">
    <source>
        <dbReference type="SAM" id="Phobius"/>
    </source>
</evidence>
<comment type="subcellular location">
    <subcellularLocation>
        <location evidence="1">Membrane</location>
        <topology evidence="1">Multi-pass membrane protein</topology>
    </subcellularLocation>
</comment>
<dbReference type="Pfam" id="PF00083">
    <property type="entry name" value="Sugar_tr"/>
    <property type="match status" value="1"/>
</dbReference>
<name>A0AAF1BU96_9TREE</name>
<feature type="transmembrane region" description="Helical" evidence="10">
    <location>
        <begin position="353"/>
        <end position="375"/>
    </location>
</feature>
<comment type="catalytic activity">
    <reaction evidence="7">
        <text>myo-inositol(out) + H(+)(out) = myo-inositol(in) + H(+)(in)</text>
        <dbReference type="Rhea" id="RHEA:60364"/>
        <dbReference type="ChEBI" id="CHEBI:15378"/>
        <dbReference type="ChEBI" id="CHEBI:17268"/>
    </reaction>
</comment>
<feature type="transmembrane region" description="Helical" evidence="10">
    <location>
        <begin position="387"/>
        <end position="411"/>
    </location>
</feature>
<dbReference type="Gene3D" id="1.20.1250.20">
    <property type="entry name" value="MFS general substrate transporter like domains"/>
    <property type="match status" value="1"/>
</dbReference>
<feature type="transmembrane region" description="Helical" evidence="10">
    <location>
        <begin position="286"/>
        <end position="308"/>
    </location>
</feature>
<keyword evidence="13" id="KW-1185">Reference proteome</keyword>
<evidence type="ECO:0000256" key="8">
    <source>
        <dbReference type="RuleBase" id="RU003346"/>
    </source>
</evidence>
<dbReference type="PROSITE" id="PS00216">
    <property type="entry name" value="SUGAR_TRANSPORT_1"/>
    <property type="match status" value="1"/>
</dbReference>
<keyword evidence="6 10" id="KW-0472">Membrane</keyword>
<dbReference type="Proteomes" id="UP000827549">
    <property type="component" value="Chromosome 7"/>
</dbReference>
<protein>
    <submittedName>
        <fullName evidence="12">Lactose permease</fullName>
    </submittedName>
</protein>
<dbReference type="NCBIfam" id="TIGR00879">
    <property type="entry name" value="SP"/>
    <property type="match status" value="1"/>
</dbReference>
<feature type="compositionally biased region" description="Basic and acidic residues" evidence="9">
    <location>
        <begin position="494"/>
        <end position="518"/>
    </location>
</feature>
<dbReference type="PROSITE" id="PS50850">
    <property type="entry name" value="MFS"/>
    <property type="match status" value="1"/>
</dbReference>
<dbReference type="GeneID" id="87812432"/>
<sequence>MPAPGAPPPSSLPIAHLQNNTAKWWWADPGLRKLALGIACGFAVTVNNGYDISLMGGLMANPRFMKDIDSPGSNKLGLIVAAISLGMIPSLTFAPALADRLGRRIAMAVGYVIIIVAVLIQTFVIGGWRMFAGRFVLGFGSSIVFVSSSPYVAEIAHPRNRSETAALINCNFYVGSIISAWVTFGALNIKSNWSWRLCTLLQLLPPIFVLCLLPFAPDSPRWLVGKGRVDEAHRMLAKYHANGDMDDELVLYELEEIKEAIASEKLHQANSKYSAFLKTRGNRHRLFIIVMVGFLSQWVGNGIISYYLVDILKSVGITSPTQQTGYNGGLQIFNLFAAVFGSMMVERAGRRKMWLISACGMLVSYIIITGCSAAYTEKGNKGAGYAVLTFLFVYFGFYDIAFTGLAIAYPIEVLTFSLRTKGLAISLFSVSCALFFNMYVNPIALEHLAWRYYFVYIAILILAIVVIYFGFPETKGRLLEEVAEIFDGPQAHVSGDRHNDDQPKDYKEGSEHVEDSKV</sequence>
<evidence type="ECO:0000256" key="3">
    <source>
        <dbReference type="ARBA" id="ARBA00022448"/>
    </source>
</evidence>